<dbReference type="KEGG" id="msd:MYSTI_00542"/>
<dbReference type="PATRIC" id="fig|1278073.3.peg.561"/>
<gene>
    <name evidence="1" type="ordered locus">MYSTI_00542</name>
</gene>
<dbReference type="RefSeq" id="WP_015346155.1">
    <property type="nucleotide sequence ID" value="NC_020126.1"/>
</dbReference>
<dbReference type="Proteomes" id="UP000011131">
    <property type="component" value="Chromosome"/>
</dbReference>
<dbReference type="PROSITE" id="PS51257">
    <property type="entry name" value="PROKAR_LIPOPROTEIN"/>
    <property type="match status" value="1"/>
</dbReference>
<keyword evidence="1" id="KW-0449">Lipoprotein</keyword>
<dbReference type="HOGENOM" id="CLU_1584723_0_0_7"/>
<name>L7U2T6_MYXSD</name>
<dbReference type="AlphaFoldDB" id="L7U2T6"/>
<dbReference type="OrthoDB" id="5382842at2"/>
<evidence type="ECO:0000313" key="1">
    <source>
        <dbReference type="EMBL" id="AGC41892.1"/>
    </source>
</evidence>
<proteinExistence type="predicted"/>
<evidence type="ECO:0000313" key="2">
    <source>
        <dbReference type="Proteomes" id="UP000011131"/>
    </source>
</evidence>
<dbReference type="EMBL" id="CP004025">
    <property type="protein sequence ID" value="AGC41892.1"/>
    <property type="molecule type" value="Genomic_DNA"/>
</dbReference>
<keyword evidence="2" id="KW-1185">Reference proteome</keyword>
<protein>
    <submittedName>
        <fullName evidence="1">Lipoprotein</fullName>
    </submittedName>
</protein>
<reference evidence="1 2" key="1">
    <citation type="journal article" date="2013" name="Genome Announc.">
        <title>Complete genome sequence of Myxococcus stipitatus strain DSM 14675, a fruiting myxobacterium.</title>
        <authorList>
            <person name="Huntley S."/>
            <person name="Kneip S."/>
            <person name="Treuner-Lange A."/>
            <person name="Sogaard-Andersen L."/>
        </authorList>
    </citation>
    <scope>NUCLEOTIDE SEQUENCE [LARGE SCALE GENOMIC DNA]</scope>
    <source>
        <strain evidence="2">DSM 14675 / JCM 12634 / Mx s8</strain>
    </source>
</reference>
<organism evidence="1 2">
    <name type="scientific">Myxococcus stipitatus (strain DSM 14675 / JCM 12634 / Mx s8)</name>
    <dbReference type="NCBI Taxonomy" id="1278073"/>
    <lineage>
        <taxon>Bacteria</taxon>
        <taxon>Pseudomonadati</taxon>
        <taxon>Myxococcota</taxon>
        <taxon>Myxococcia</taxon>
        <taxon>Myxococcales</taxon>
        <taxon>Cystobacterineae</taxon>
        <taxon>Myxococcaceae</taxon>
        <taxon>Myxococcus</taxon>
    </lineage>
</organism>
<accession>L7U2T6</accession>
<sequence length="165" mass="16900">MNLRLDWLRTAVVAAVLGLTACSGGGTGEEPGVLESSEAALCTVEQTCASGTPVTCSSATSACQSSPDNGGWVECDGVRTTCPPPCTCGTTQYTSTRYGEGAGCGAAMSQARTLLAQTVAARCPAGSCTVSQDLLDCEPLGPSRLDGFRATITRTYTCKEPLNCR</sequence>